<dbReference type="OrthoDB" id="5859769at2759"/>
<evidence type="ECO:0000313" key="7">
    <source>
        <dbReference type="EMBL" id="KIH68003.1"/>
    </source>
</evidence>
<dbReference type="Proteomes" id="UP000054047">
    <property type="component" value="Unassembled WGS sequence"/>
</dbReference>
<keyword evidence="8" id="KW-1185">Reference proteome</keyword>
<organism evidence="7 8">
    <name type="scientific">Ancylostoma duodenale</name>
    <dbReference type="NCBI Taxonomy" id="51022"/>
    <lineage>
        <taxon>Eukaryota</taxon>
        <taxon>Metazoa</taxon>
        <taxon>Ecdysozoa</taxon>
        <taxon>Nematoda</taxon>
        <taxon>Chromadorea</taxon>
        <taxon>Rhabditida</taxon>
        <taxon>Rhabditina</taxon>
        <taxon>Rhabditomorpha</taxon>
        <taxon>Strongyloidea</taxon>
        <taxon>Ancylostomatidae</taxon>
        <taxon>Ancylostomatinae</taxon>
        <taxon>Ancylostoma</taxon>
    </lineage>
</organism>
<evidence type="ECO:0000256" key="3">
    <source>
        <dbReference type="ARBA" id="ARBA00022692"/>
    </source>
</evidence>
<evidence type="ECO:0000256" key="1">
    <source>
        <dbReference type="ARBA" id="ARBA00004141"/>
    </source>
</evidence>
<accession>A0A0C2DDK8</accession>
<evidence type="ECO:0000256" key="2">
    <source>
        <dbReference type="ARBA" id="ARBA00009166"/>
    </source>
</evidence>
<keyword evidence="3 6" id="KW-0812">Transmembrane</keyword>
<evidence type="ECO:0000313" key="8">
    <source>
        <dbReference type="Proteomes" id="UP000054047"/>
    </source>
</evidence>
<evidence type="ECO:0000256" key="4">
    <source>
        <dbReference type="ARBA" id="ARBA00022989"/>
    </source>
</evidence>
<keyword evidence="5 6" id="KW-0472">Membrane</keyword>
<comment type="similarity">
    <text evidence="2">Belongs to the nematode receptor-like protein srd family.</text>
</comment>
<dbReference type="PANTHER" id="PTHR22945">
    <property type="entry name" value="SERPENTINE RECEPTOR, CLASS D DELTA"/>
    <property type="match status" value="1"/>
</dbReference>
<feature type="transmembrane region" description="Helical" evidence="6">
    <location>
        <begin position="42"/>
        <end position="68"/>
    </location>
</feature>
<dbReference type="AlphaFoldDB" id="A0A0C2DDK8"/>
<dbReference type="InterPro" id="IPR019421">
    <property type="entry name" value="7TM_GPCR_serpentine_rcpt_Srd"/>
</dbReference>
<dbReference type="EMBL" id="KN726494">
    <property type="protein sequence ID" value="KIH68003.1"/>
    <property type="molecule type" value="Genomic_DNA"/>
</dbReference>
<dbReference type="InterPro" id="IPR050920">
    <property type="entry name" value="Nematode_rcpt-like_delta"/>
</dbReference>
<comment type="subcellular location">
    <subcellularLocation>
        <location evidence="1">Membrane</location>
        <topology evidence="1">Multi-pass membrane protein</topology>
    </subcellularLocation>
</comment>
<dbReference type="Pfam" id="PF10317">
    <property type="entry name" value="7TM_GPCR_Srd"/>
    <property type="match status" value="1"/>
</dbReference>
<protein>
    <submittedName>
        <fullName evidence="7">Uncharacterized protein</fullName>
    </submittedName>
</protein>
<evidence type="ECO:0000256" key="6">
    <source>
        <dbReference type="SAM" id="Phobius"/>
    </source>
</evidence>
<dbReference type="PANTHER" id="PTHR22945:SF40">
    <property type="entry name" value="SERPENTINE RECEPTOR, CLASS D (DELTA)-RELATED"/>
    <property type="match status" value="1"/>
</dbReference>
<proteinExistence type="inferred from homology"/>
<keyword evidence="4 6" id="KW-1133">Transmembrane helix</keyword>
<reference evidence="7 8" key="1">
    <citation type="submission" date="2013-12" db="EMBL/GenBank/DDBJ databases">
        <title>Draft genome of the parsitic nematode Ancylostoma duodenale.</title>
        <authorList>
            <person name="Mitreva M."/>
        </authorList>
    </citation>
    <scope>NUCLEOTIDE SEQUENCE [LARGE SCALE GENOMIC DNA]</scope>
    <source>
        <strain evidence="7 8">Zhejiang</strain>
    </source>
</reference>
<gene>
    <name evidence="7" type="ORF">ANCDUO_01662</name>
</gene>
<name>A0A0C2DDK8_9BILA</name>
<sequence>MKKHSKVTFCFASDNEDAVRRKITEMFGYDMSHECVSGHLNILHWATLFTILHMTLPVTPVYAAILILRRGVALKLRDEKAMSENTRQLHAQLLKVTSD</sequence>
<dbReference type="GO" id="GO:0016020">
    <property type="term" value="C:membrane"/>
    <property type="evidence" value="ECO:0007669"/>
    <property type="project" value="UniProtKB-SubCell"/>
</dbReference>
<evidence type="ECO:0000256" key="5">
    <source>
        <dbReference type="ARBA" id="ARBA00023136"/>
    </source>
</evidence>